<dbReference type="NCBIfam" id="NF000672">
    <property type="entry name" value="PRK00033.1-5"/>
    <property type="match status" value="1"/>
</dbReference>
<comment type="caution">
    <text evidence="3">The sequence shown here is derived from an EMBL/GenBank/DDBJ whole genome shotgun (WGS) entry which is preliminary data.</text>
</comment>
<sequence>MQHRPHAMTYGLPMASAIDDTGMALPVHAAREDTLTSRKTDIAYPSMYNVILLNDDYTPMDFVVFVLEQFFDKSPAEAQAIMLKVHNRGSGVCGIFTYEIAETKVGQVMDLAQKNQHPLQCTLEKA</sequence>
<name>A0A7U7G4D3_9PROT</name>
<dbReference type="GO" id="GO:0008233">
    <property type="term" value="F:peptidase activity"/>
    <property type="evidence" value="ECO:0007669"/>
    <property type="project" value="UniProtKB-KW"/>
</dbReference>
<dbReference type="Proteomes" id="UP000027590">
    <property type="component" value="Unassembled WGS sequence"/>
</dbReference>
<dbReference type="GO" id="GO:0030163">
    <property type="term" value="P:protein catabolic process"/>
    <property type="evidence" value="ECO:0007669"/>
    <property type="project" value="InterPro"/>
</dbReference>
<comment type="subunit">
    <text evidence="1">Binds to the N-terminal domain of the chaperone ClpA.</text>
</comment>
<comment type="similarity">
    <text evidence="1">Belongs to the ClpS family.</text>
</comment>
<keyword evidence="3" id="KW-0645">Protease</keyword>
<dbReference type="InterPro" id="IPR003769">
    <property type="entry name" value="ClpS_core"/>
</dbReference>
<dbReference type="SUPFAM" id="SSF54736">
    <property type="entry name" value="ClpS-like"/>
    <property type="match status" value="1"/>
</dbReference>
<protein>
    <recommendedName>
        <fullName evidence="1">ATP-dependent Clp protease adapter protein ClpS</fullName>
    </recommendedName>
</protein>
<dbReference type="FunFam" id="3.30.1390.10:FF:000002">
    <property type="entry name" value="ATP-dependent Clp protease adapter protein ClpS"/>
    <property type="match status" value="1"/>
</dbReference>
<keyword evidence="3" id="KW-0378">Hydrolase</keyword>
<dbReference type="Pfam" id="PF02617">
    <property type="entry name" value="ClpS"/>
    <property type="match status" value="1"/>
</dbReference>
<reference evidence="3 4" key="1">
    <citation type="journal article" date="2014" name="Genome Biol. Evol.">
        <title>Acetic acid bacteria genomes reveal functional traits for adaptation to life in insect guts.</title>
        <authorList>
            <person name="Chouaia B."/>
            <person name="Gaiarsa S."/>
            <person name="Crotti E."/>
            <person name="Comandatore F."/>
            <person name="Degli Esposti M."/>
            <person name="Ricci I."/>
            <person name="Alma A."/>
            <person name="Favia G."/>
            <person name="Bandi C."/>
            <person name="Daffonchio D."/>
        </authorList>
    </citation>
    <scope>NUCLEOTIDE SEQUENCE [LARGE SCALE GENOMIC DNA]</scope>
    <source>
        <strain evidence="4">AM169</strain>
    </source>
</reference>
<gene>
    <name evidence="1" type="primary">clpS</name>
    <name evidence="3" type="ORF">SACS_0168</name>
</gene>
<accession>A0A7U7G4D3</accession>
<dbReference type="HAMAP" id="MF_00302">
    <property type="entry name" value="ClpS"/>
    <property type="match status" value="1"/>
</dbReference>
<dbReference type="Gene3D" id="3.30.1390.10">
    <property type="match status" value="1"/>
</dbReference>
<evidence type="ECO:0000313" key="4">
    <source>
        <dbReference type="Proteomes" id="UP000027590"/>
    </source>
</evidence>
<feature type="domain" description="Adaptor protein ClpS core" evidence="2">
    <location>
        <begin position="45"/>
        <end position="122"/>
    </location>
</feature>
<dbReference type="RefSeq" id="WP_243831544.1">
    <property type="nucleotide sequence ID" value="NZ_CBLY010000002.1"/>
</dbReference>
<evidence type="ECO:0000256" key="1">
    <source>
        <dbReference type="HAMAP-Rule" id="MF_00302"/>
    </source>
</evidence>
<dbReference type="EMBL" id="CBLY010000002">
    <property type="protein sequence ID" value="CDG32906.1"/>
    <property type="molecule type" value="Genomic_DNA"/>
</dbReference>
<reference evidence="3 4" key="2">
    <citation type="journal article" date="2014" name="PLoS ONE">
        <title>Evolution of mitochondria reconstructed from the energy metabolism of living bacteria.</title>
        <authorList>
            <person name="Degli Esposti M."/>
            <person name="Chouaia B."/>
            <person name="Comandatore F."/>
            <person name="Crotti E."/>
            <person name="Sassera D."/>
            <person name="Lievens P.M."/>
            <person name="Daffonchio D."/>
            <person name="Bandi C."/>
        </authorList>
    </citation>
    <scope>NUCLEOTIDE SEQUENCE [LARGE SCALE GENOMIC DNA]</scope>
    <source>
        <strain evidence="4">AM169</strain>
    </source>
</reference>
<proteinExistence type="inferred from homology"/>
<dbReference type="PANTHER" id="PTHR33473:SF19">
    <property type="entry name" value="ATP-DEPENDENT CLP PROTEASE ADAPTER PROTEIN CLPS"/>
    <property type="match status" value="1"/>
</dbReference>
<organism evidence="3 4">
    <name type="scientific">Parasaccharibacter apium</name>
    <dbReference type="NCBI Taxonomy" id="1510841"/>
    <lineage>
        <taxon>Bacteria</taxon>
        <taxon>Pseudomonadati</taxon>
        <taxon>Pseudomonadota</taxon>
        <taxon>Alphaproteobacteria</taxon>
        <taxon>Acetobacterales</taxon>
        <taxon>Acetobacteraceae</taxon>
        <taxon>Parasaccharibacter</taxon>
    </lineage>
</organism>
<evidence type="ECO:0000259" key="2">
    <source>
        <dbReference type="Pfam" id="PF02617"/>
    </source>
</evidence>
<comment type="function">
    <text evidence="1">Involved in the modulation of the specificity of the ClpAP-mediated ATP-dependent protein degradation.</text>
</comment>
<dbReference type="GO" id="GO:0006508">
    <property type="term" value="P:proteolysis"/>
    <property type="evidence" value="ECO:0007669"/>
    <property type="project" value="UniProtKB-UniRule"/>
</dbReference>
<dbReference type="PANTHER" id="PTHR33473">
    <property type="entry name" value="ATP-DEPENDENT CLP PROTEASE ADAPTER PROTEIN CLPS1, CHLOROPLASTIC"/>
    <property type="match status" value="1"/>
</dbReference>
<dbReference type="InterPro" id="IPR022935">
    <property type="entry name" value="ClpS"/>
</dbReference>
<dbReference type="AlphaFoldDB" id="A0A7U7G4D3"/>
<evidence type="ECO:0000313" key="3">
    <source>
        <dbReference type="EMBL" id="CDG32906.1"/>
    </source>
</evidence>
<dbReference type="InterPro" id="IPR014719">
    <property type="entry name" value="Ribosomal_bL12_C/ClpS-like"/>
</dbReference>